<comment type="similarity">
    <text evidence="3">Belongs to the lysine N(6)-hydroxylase/L-ornithine N(5)-oxygenase family.</text>
</comment>
<evidence type="ECO:0000256" key="3">
    <source>
        <dbReference type="ARBA" id="ARBA00007588"/>
    </source>
</evidence>
<evidence type="ECO:0000256" key="6">
    <source>
        <dbReference type="ARBA" id="ARBA00022630"/>
    </source>
</evidence>
<accession>A0A5M7BIP6</accession>
<dbReference type="OrthoDB" id="7527071at2"/>
<evidence type="ECO:0000256" key="9">
    <source>
        <dbReference type="ARBA" id="ARBA00023002"/>
    </source>
</evidence>
<sequence length="453" mass="50255">MRVPANGAPATRGDNVTAVPSEEEVHDVLGIGFGPSNLALAIALEEHNRTAPAADRLSGVFFERKPAFGWHRGMLIEGTTMQVSFLKDLVTMRNPASDFSFLSYLHAKQRLVDFINHKTMFPTRVEYHDYLEWAAARVADQVRYDAEVVELHRAGEHFEAVVRRGGQLEVHRARNVVLAVGLEASVPAGAELGDRVWHNLDLLHRVDELTEAPRRCVVVGAGQSAAEVTEYLHRTFPAAEVCAVFSRYGYSPADDSPFANRIFDPQAVDDFHTASPEVRDQLLDYHRNTNYSVVDLDLIEELYARAYQEKVRGEQRLRILNASRVRDVATRDGGVSVTVEHLPSGERAELAADLLVYATGCRPRDPLPLLGEAAQDCERDERGRLQVERDYRLRTSADLPGAIYLQGGTEHTHGLTSSLLSNGAVRAGEIRDSILTRRSRTAAAEPDRAVSYA</sequence>
<evidence type="ECO:0000313" key="16">
    <source>
        <dbReference type="EMBL" id="KAA5828813.1"/>
    </source>
</evidence>
<dbReference type="InterPro" id="IPR025700">
    <property type="entry name" value="Lys/Orn_oxygenase"/>
</dbReference>
<proteinExistence type="inferred from homology"/>
<evidence type="ECO:0000256" key="7">
    <source>
        <dbReference type="ARBA" id="ARBA00022827"/>
    </source>
</evidence>
<gene>
    <name evidence="16" type="ORF">F1721_27715</name>
</gene>
<keyword evidence="17" id="KW-1185">Reference proteome</keyword>
<dbReference type="PANTHER" id="PTHR42802:SF1">
    <property type="entry name" value="L-ORNITHINE N(5)-MONOOXYGENASE"/>
    <property type="match status" value="1"/>
</dbReference>
<evidence type="ECO:0000256" key="2">
    <source>
        <dbReference type="ARBA" id="ARBA00004924"/>
    </source>
</evidence>
<keyword evidence="6" id="KW-0285">Flavoprotein</keyword>
<evidence type="ECO:0000256" key="8">
    <source>
        <dbReference type="ARBA" id="ARBA00022857"/>
    </source>
</evidence>
<evidence type="ECO:0000256" key="11">
    <source>
        <dbReference type="ARBA" id="ARBA00029939"/>
    </source>
</evidence>
<evidence type="ECO:0000256" key="1">
    <source>
        <dbReference type="ARBA" id="ARBA00001974"/>
    </source>
</evidence>
<keyword evidence="7" id="KW-0274">FAD</keyword>
<dbReference type="InterPro" id="IPR036188">
    <property type="entry name" value="FAD/NAD-bd_sf"/>
</dbReference>
<dbReference type="AlphaFoldDB" id="A0A5M7BIP6"/>
<dbReference type="Gene3D" id="3.50.50.60">
    <property type="entry name" value="FAD/NAD(P)-binding domain"/>
    <property type="match status" value="1"/>
</dbReference>
<evidence type="ECO:0000256" key="12">
    <source>
        <dbReference type="ARBA" id="ARBA00031158"/>
    </source>
</evidence>
<keyword evidence="8" id="KW-0521">NADP</keyword>
<dbReference type="EMBL" id="VWPH01000014">
    <property type="protein sequence ID" value="KAA5828813.1"/>
    <property type="molecule type" value="Genomic_DNA"/>
</dbReference>
<dbReference type="SUPFAM" id="SSF51905">
    <property type="entry name" value="FAD/NAD(P)-binding domain"/>
    <property type="match status" value="2"/>
</dbReference>
<dbReference type="Proteomes" id="UP000323946">
    <property type="component" value="Unassembled WGS sequence"/>
</dbReference>
<evidence type="ECO:0000256" key="10">
    <source>
        <dbReference type="ARBA" id="ARBA00023033"/>
    </source>
</evidence>
<evidence type="ECO:0000256" key="14">
    <source>
        <dbReference type="ARBA" id="ARBA00032738"/>
    </source>
</evidence>
<dbReference type="PANTHER" id="PTHR42802">
    <property type="entry name" value="MONOOXYGENASE"/>
    <property type="match status" value="1"/>
</dbReference>
<organism evidence="16 17">
    <name type="scientific">Saccharopolyspora hirsuta</name>
    <dbReference type="NCBI Taxonomy" id="1837"/>
    <lineage>
        <taxon>Bacteria</taxon>
        <taxon>Bacillati</taxon>
        <taxon>Actinomycetota</taxon>
        <taxon>Actinomycetes</taxon>
        <taxon>Pseudonocardiales</taxon>
        <taxon>Pseudonocardiaceae</taxon>
        <taxon>Saccharopolyspora</taxon>
    </lineage>
</organism>
<evidence type="ECO:0000256" key="15">
    <source>
        <dbReference type="ARBA" id="ARBA00048407"/>
    </source>
</evidence>
<evidence type="ECO:0000256" key="5">
    <source>
        <dbReference type="ARBA" id="ARBA00016406"/>
    </source>
</evidence>
<dbReference type="GO" id="GO:0047091">
    <property type="term" value="F:L-lysine 6-monooxygenase (NADPH) activity"/>
    <property type="evidence" value="ECO:0007669"/>
    <property type="project" value="UniProtKB-EC"/>
</dbReference>
<reference evidence="16 17" key="1">
    <citation type="submission" date="2019-09" db="EMBL/GenBank/DDBJ databases">
        <title>Draft genome sequence of the thermophilic Saccharopolyspora hirsuta VKM Ac-666T.</title>
        <authorList>
            <person name="Lobastova T.G."/>
            <person name="Fokina V."/>
            <person name="Bragin E.Y."/>
            <person name="Shtratnikova V.Y."/>
            <person name="Starodumova I.P."/>
            <person name="Tarlachkov S.V."/>
            <person name="Donova M.V."/>
        </authorList>
    </citation>
    <scope>NUCLEOTIDE SEQUENCE [LARGE SCALE GENOMIC DNA]</scope>
    <source>
        <strain evidence="16 17">VKM Ac-666</strain>
    </source>
</reference>
<dbReference type="EC" id="1.14.13.59" evidence="4"/>
<keyword evidence="9" id="KW-0560">Oxidoreductase</keyword>
<protein>
    <recommendedName>
        <fullName evidence="5">L-lysine N6-monooxygenase MbtG</fullName>
        <ecNumber evidence="4">1.14.13.59</ecNumber>
    </recommendedName>
    <alternativeName>
        <fullName evidence="14">Lysine 6-N-hydroxylase</fullName>
    </alternativeName>
    <alternativeName>
        <fullName evidence="13">Lysine N6-hydroxylase</fullName>
    </alternativeName>
    <alternativeName>
        <fullName evidence="11">Lysine-N-oxygenase</fullName>
    </alternativeName>
    <alternativeName>
        <fullName evidence="12">Mycobactin synthase protein G</fullName>
    </alternativeName>
</protein>
<name>A0A5M7BIP6_SACHI</name>
<comment type="cofactor">
    <cofactor evidence="1">
        <name>FAD</name>
        <dbReference type="ChEBI" id="CHEBI:57692"/>
    </cofactor>
</comment>
<evidence type="ECO:0000256" key="13">
    <source>
        <dbReference type="ARBA" id="ARBA00032493"/>
    </source>
</evidence>
<comment type="caution">
    <text evidence="16">The sequence shown here is derived from an EMBL/GenBank/DDBJ whole genome shotgun (WGS) entry which is preliminary data.</text>
</comment>
<evidence type="ECO:0000256" key="4">
    <source>
        <dbReference type="ARBA" id="ARBA00013076"/>
    </source>
</evidence>
<keyword evidence="10 16" id="KW-0503">Monooxygenase</keyword>
<dbReference type="Pfam" id="PF13434">
    <property type="entry name" value="Lys_Orn_oxgnase"/>
    <property type="match status" value="1"/>
</dbReference>
<evidence type="ECO:0000313" key="17">
    <source>
        <dbReference type="Proteomes" id="UP000323946"/>
    </source>
</evidence>
<comment type="pathway">
    <text evidence="2">Siderophore biosynthesis.</text>
</comment>
<comment type="catalytic activity">
    <reaction evidence="15">
        <text>L-lysine + NADPH + O2 = N(6)-hydroxy-L-lysine + NADP(+) + H2O</text>
        <dbReference type="Rhea" id="RHEA:23228"/>
        <dbReference type="ChEBI" id="CHEBI:15377"/>
        <dbReference type="ChEBI" id="CHEBI:15379"/>
        <dbReference type="ChEBI" id="CHEBI:32551"/>
        <dbReference type="ChEBI" id="CHEBI:57783"/>
        <dbReference type="ChEBI" id="CHEBI:57820"/>
        <dbReference type="ChEBI" id="CHEBI:58349"/>
        <dbReference type="EC" id="1.14.13.59"/>
    </reaction>
</comment>